<accession>A0A402AUK8</accession>
<dbReference type="Gene3D" id="3.40.50.150">
    <property type="entry name" value="Vaccinia Virus protein VP39"/>
    <property type="match status" value="1"/>
</dbReference>
<sequence>MEITIIVEVKILASETAWWETLFVVLDKLGSIKADYTLIRSSALFAQGIVTQQDQAAPDRLELSIQWDLAQRVYEVFGAQEEKNRRADCESFQVHYQNLTITFYAYLNTVVVTDPDRLEIVHTNRTIWVKGLDYYLHSLPREHPDSRALQNYFRQLQQHNSQLNQAAWNQAAYDAWIQRHGPPQVLAERIKKDPLARLASLNKYLPAIEGKKIINLLGSHGTKAIALAVLGGQVTIVDISQENAQYAHEVAAAAGVQLRYIVADVLNLPTEELDHSYELVFMELGILHYFVDLAPLAQTVERLLRPGGRLILQDFHPVSTKLLKSSSKKHKVSGNYFDKSLHTTNVAFSKHLAAETHKASQQVYLRYWSLGEIVTAFAEAGLFIRRLEEEPNSKIDDMGIPKTFTLVAERLPVSVSD</sequence>
<dbReference type="Proteomes" id="UP000287188">
    <property type="component" value="Unassembled WGS sequence"/>
</dbReference>
<name>A0A402AUK8_9CHLR</name>
<feature type="domain" description="Methyltransferase" evidence="1">
    <location>
        <begin position="220"/>
        <end position="308"/>
    </location>
</feature>
<dbReference type="Pfam" id="PF13649">
    <property type="entry name" value="Methyltransf_25"/>
    <property type="match status" value="1"/>
</dbReference>
<dbReference type="AlphaFoldDB" id="A0A402AUK8"/>
<comment type="caution">
    <text evidence="2">The sequence shown here is derived from an EMBL/GenBank/DDBJ whole genome shotgun (WGS) entry which is preliminary data.</text>
</comment>
<gene>
    <name evidence="2" type="ORF">KDK_65130</name>
</gene>
<dbReference type="InterPro" id="IPR041698">
    <property type="entry name" value="Methyltransf_25"/>
</dbReference>
<dbReference type="CDD" id="cd02440">
    <property type="entry name" value="AdoMet_MTases"/>
    <property type="match status" value="1"/>
</dbReference>
<dbReference type="EMBL" id="BIFS01000002">
    <property type="protein sequence ID" value="GCE22713.1"/>
    <property type="molecule type" value="Genomic_DNA"/>
</dbReference>
<organism evidence="2 3">
    <name type="scientific">Dictyobacter kobayashii</name>
    <dbReference type="NCBI Taxonomy" id="2014872"/>
    <lineage>
        <taxon>Bacteria</taxon>
        <taxon>Bacillati</taxon>
        <taxon>Chloroflexota</taxon>
        <taxon>Ktedonobacteria</taxon>
        <taxon>Ktedonobacterales</taxon>
        <taxon>Dictyobacteraceae</taxon>
        <taxon>Dictyobacter</taxon>
    </lineage>
</organism>
<protein>
    <recommendedName>
        <fullName evidence="1">Methyltransferase domain-containing protein</fullName>
    </recommendedName>
</protein>
<dbReference type="SUPFAM" id="SSF53335">
    <property type="entry name" value="S-adenosyl-L-methionine-dependent methyltransferases"/>
    <property type="match status" value="1"/>
</dbReference>
<dbReference type="InterPro" id="IPR029063">
    <property type="entry name" value="SAM-dependent_MTases_sf"/>
</dbReference>
<evidence type="ECO:0000313" key="2">
    <source>
        <dbReference type="EMBL" id="GCE22713.1"/>
    </source>
</evidence>
<reference evidence="3" key="1">
    <citation type="submission" date="2018-12" db="EMBL/GenBank/DDBJ databases">
        <title>Tengunoibacter tsumagoiensis gen. nov., sp. nov., Dictyobacter kobayashii sp. nov., D. alpinus sp. nov., and D. joshuensis sp. nov. and description of Dictyobacteraceae fam. nov. within the order Ktedonobacterales isolated from Tengu-no-mugimeshi.</title>
        <authorList>
            <person name="Wang C.M."/>
            <person name="Zheng Y."/>
            <person name="Sakai Y."/>
            <person name="Toyoda A."/>
            <person name="Minakuchi Y."/>
            <person name="Abe K."/>
            <person name="Yokota A."/>
            <person name="Yabe S."/>
        </authorList>
    </citation>
    <scope>NUCLEOTIDE SEQUENCE [LARGE SCALE GENOMIC DNA]</scope>
    <source>
        <strain evidence="3">Uno11</strain>
    </source>
</reference>
<evidence type="ECO:0000259" key="1">
    <source>
        <dbReference type="Pfam" id="PF13649"/>
    </source>
</evidence>
<keyword evidence="3" id="KW-1185">Reference proteome</keyword>
<dbReference type="OrthoDB" id="8385759at2"/>
<evidence type="ECO:0000313" key="3">
    <source>
        <dbReference type="Proteomes" id="UP000287188"/>
    </source>
</evidence>
<proteinExistence type="predicted"/>